<evidence type="ECO:0000259" key="7">
    <source>
        <dbReference type="SMART" id="SM00829"/>
    </source>
</evidence>
<keyword evidence="4" id="KW-0521">NADP</keyword>
<evidence type="ECO:0000313" key="9">
    <source>
        <dbReference type="Proteomes" id="UP000325161"/>
    </source>
</evidence>
<dbReference type="EMBL" id="CP043046">
    <property type="protein sequence ID" value="QEI07049.1"/>
    <property type="molecule type" value="Genomic_DNA"/>
</dbReference>
<dbReference type="InterPro" id="IPR051603">
    <property type="entry name" value="Zinc-ADH_QOR/CCCR"/>
</dbReference>
<reference evidence="8 9" key="1">
    <citation type="submission" date="2019-08" db="EMBL/GenBank/DDBJ databases">
        <title>Amphibian skin-associated Pigmentiphaga: genome sequence and occurrence across geography and hosts.</title>
        <authorList>
            <person name="Bletz M.C."/>
            <person name="Bunk B."/>
            <person name="Sproeer C."/>
            <person name="Biwer P."/>
            <person name="Reiter S."/>
            <person name="Rabemananjara F.C.E."/>
            <person name="Schulz S."/>
            <person name="Overmann J."/>
            <person name="Vences M."/>
        </authorList>
    </citation>
    <scope>NUCLEOTIDE SEQUENCE [LARGE SCALE GENOMIC DNA]</scope>
    <source>
        <strain evidence="8 9">Mada1488</strain>
    </source>
</reference>
<protein>
    <submittedName>
        <fullName evidence="8">Zinc-binding dehydrogenase</fullName>
    </submittedName>
</protein>
<proteinExistence type="predicted"/>
<dbReference type="Proteomes" id="UP000325161">
    <property type="component" value="Chromosome"/>
</dbReference>
<dbReference type="PANTHER" id="PTHR44154">
    <property type="entry name" value="QUINONE OXIDOREDUCTASE"/>
    <property type="match status" value="1"/>
</dbReference>
<dbReference type="InterPro" id="IPR020843">
    <property type="entry name" value="ER"/>
</dbReference>
<dbReference type="Pfam" id="PF08240">
    <property type="entry name" value="ADH_N"/>
    <property type="match status" value="1"/>
</dbReference>
<evidence type="ECO:0000256" key="6">
    <source>
        <dbReference type="ARBA" id="ARBA00022990"/>
    </source>
</evidence>
<dbReference type="InterPro" id="IPR013149">
    <property type="entry name" value="ADH-like_C"/>
</dbReference>
<evidence type="ECO:0000256" key="3">
    <source>
        <dbReference type="ARBA" id="ARBA00022490"/>
    </source>
</evidence>
<evidence type="ECO:0000256" key="5">
    <source>
        <dbReference type="ARBA" id="ARBA00022884"/>
    </source>
</evidence>
<sequence length="345" mass="37001">MKALVLREHGDAEKLRVETDFPDPVIGANDVLVRVHASALNYHDIFTRRGMPGIKIPLPTIIGLDVAGEIIEVGSNVEGWSVGDRVLVDPVDMDTGALIGENVHGGLAELCRVPSHHLLRLSDKVSFDQAAALPVAYGTAHRMVNTIGQIKAGEKVLILGASGGVGVASLQLAKLAGAYVIAAAGSAEKGDKLRELGADDVILYNELDFLDAIKERYGKPSRNRGTTRGGVDVVINFTGGDTWVKSLRTLRLGGRLLTCGATAGYAPPEDIRYIWTFELQIRGSNCWDREDLLALVKLVEDGKLDPLVDDVVPLEQASAALQRLEDRKVLGKLVIAPQAAQREAA</sequence>
<keyword evidence="9" id="KW-1185">Reference proteome</keyword>
<dbReference type="InterPro" id="IPR002364">
    <property type="entry name" value="Quin_OxRdtase/zeta-crystal_CS"/>
</dbReference>
<dbReference type="GO" id="GO:0003723">
    <property type="term" value="F:RNA binding"/>
    <property type="evidence" value="ECO:0007669"/>
    <property type="project" value="UniProtKB-KW"/>
</dbReference>
<keyword evidence="5" id="KW-0694">RNA-binding</keyword>
<keyword evidence="3" id="KW-0963">Cytoplasm</keyword>
<dbReference type="GO" id="GO:0005737">
    <property type="term" value="C:cytoplasm"/>
    <property type="evidence" value="ECO:0007669"/>
    <property type="project" value="UniProtKB-SubCell"/>
</dbReference>
<dbReference type="GO" id="GO:0008270">
    <property type="term" value="F:zinc ion binding"/>
    <property type="evidence" value="ECO:0007669"/>
    <property type="project" value="InterPro"/>
</dbReference>
<dbReference type="InterPro" id="IPR011032">
    <property type="entry name" value="GroES-like_sf"/>
</dbReference>
<accession>A0A5C0AX96</accession>
<dbReference type="KEGG" id="pacr:FXN63_15285"/>
<dbReference type="SUPFAM" id="SSF50129">
    <property type="entry name" value="GroES-like"/>
    <property type="match status" value="1"/>
</dbReference>
<evidence type="ECO:0000313" key="8">
    <source>
        <dbReference type="EMBL" id="QEI07049.1"/>
    </source>
</evidence>
<evidence type="ECO:0000256" key="4">
    <source>
        <dbReference type="ARBA" id="ARBA00022857"/>
    </source>
</evidence>
<comment type="subcellular location">
    <subcellularLocation>
        <location evidence="1">Cytoplasm</location>
    </subcellularLocation>
</comment>
<dbReference type="PROSITE" id="PS01162">
    <property type="entry name" value="QOR_ZETA_CRYSTAL"/>
    <property type="match status" value="1"/>
</dbReference>
<dbReference type="RefSeq" id="WP_148816096.1">
    <property type="nucleotide sequence ID" value="NZ_CP043046.1"/>
</dbReference>
<comment type="subunit">
    <text evidence="2">Homotetramer.</text>
</comment>
<dbReference type="InterPro" id="IPR013154">
    <property type="entry name" value="ADH-like_N"/>
</dbReference>
<dbReference type="AlphaFoldDB" id="A0A5C0AX96"/>
<dbReference type="SMART" id="SM00829">
    <property type="entry name" value="PKS_ER"/>
    <property type="match status" value="1"/>
</dbReference>
<feature type="domain" description="Enoyl reductase (ER)" evidence="7">
    <location>
        <begin position="10"/>
        <end position="335"/>
    </location>
</feature>
<dbReference type="PANTHER" id="PTHR44154:SF1">
    <property type="entry name" value="QUINONE OXIDOREDUCTASE"/>
    <property type="match status" value="1"/>
</dbReference>
<dbReference type="Gene3D" id="3.90.180.10">
    <property type="entry name" value="Medium-chain alcohol dehydrogenases, catalytic domain"/>
    <property type="match status" value="1"/>
</dbReference>
<dbReference type="GO" id="GO:0016491">
    <property type="term" value="F:oxidoreductase activity"/>
    <property type="evidence" value="ECO:0007669"/>
    <property type="project" value="InterPro"/>
</dbReference>
<evidence type="ECO:0000256" key="2">
    <source>
        <dbReference type="ARBA" id="ARBA00011881"/>
    </source>
</evidence>
<gene>
    <name evidence="8" type="ORF">FXN63_15285</name>
</gene>
<dbReference type="SUPFAM" id="SSF51735">
    <property type="entry name" value="NAD(P)-binding Rossmann-fold domains"/>
    <property type="match status" value="1"/>
</dbReference>
<dbReference type="Pfam" id="PF00107">
    <property type="entry name" value="ADH_zinc_N"/>
    <property type="match status" value="1"/>
</dbReference>
<evidence type="ECO:0000256" key="1">
    <source>
        <dbReference type="ARBA" id="ARBA00004496"/>
    </source>
</evidence>
<dbReference type="OrthoDB" id="9787435at2"/>
<keyword evidence="6" id="KW-0007">Acetylation</keyword>
<dbReference type="InterPro" id="IPR036291">
    <property type="entry name" value="NAD(P)-bd_dom_sf"/>
</dbReference>
<name>A0A5C0AX96_9BURK</name>
<organism evidence="8 9">
    <name type="scientific">Pigmentiphaga aceris</name>
    <dbReference type="NCBI Taxonomy" id="1940612"/>
    <lineage>
        <taxon>Bacteria</taxon>
        <taxon>Pseudomonadati</taxon>
        <taxon>Pseudomonadota</taxon>
        <taxon>Betaproteobacteria</taxon>
        <taxon>Burkholderiales</taxon>
        <taxon>Alcaligenaceae</taxon>
        <taxon>Pigmentiphaga</taxon>
    </lineage>
</organism>